<dbReference type="Pfam" id="PF24801">
    <property type="entry name" value="FNIII-A_GpJ"/>
    <property type="match status" value="1"/>
</dbReference>
<dbReference type="InterPro" id="IPR032876">
    <property type="entry name" value="J_dom"/>
</dbReference>
<keyword evidence="1" id="KW-0812">Transmembrane</keyword>
<evidence type="ECO:0000256" key="1">
    <source>
        <dbReference type="SAM" id="Phobius"/>
    </source>
</evidence>
<sequence>MINVVLVRNPFKPDQHETQYRPYKANMPLSFYAKQDGDWVYSINGQEATLDTIVNDGDYIVGMPQIDGKFFGIILTIGLSIATGGIASGAIFGIQSLIWRTVLSMAIGMIGNMLVNKLTQPKADRSHTDSAQANTYGWGGAKTVTGQGYPLAVTYGRMKSAGLLLSRHIISDGEKQYLNLLYCAGEGELSKIEDIRINANPISNYQDVQVDIRLGTNDQTVIPNFNDNYADQVLNYELKTGWSTQRVQGDACNAIELTISFPNGLYYSNDTGGMDATSVTLDAEIRKVGEDEEWHKLPLSNQKGMQAFVKKSGDGWSFTRQKSDAEIAEGDYKGKVTEATNTAFYRVYRFDNLDKAQYEVRVRCSSKDGSSIRYNNKVYWNQLTQIIYDDFVHPGKALIGIKALATSQLNGSDPEVSWIQERSAVYVFNPYQQKYEVQRADNPAWAAYDLLHMARKFGDEYVVFGQPHGRMDYDAFKAWANNCDKNGFTFNYIYDSASRLWDALKYPENVGRGKVIPQGTRFTCVSDYKSTPVQLFTVANIKQGSFSEEFQGIQSRANSVEISFLNKDKDYERDVIPVYGDTYDESDTLTNPAQIELMGCTSLDQAFKHGKHYLRCNKYEVRTVSIEAFTDAIACTIGDIILIQHDVPEWGEGGRVVAVTGNTITLDKEISTLPGKQYQLLIRNNATDAVTTLTVLSVIARNVTVKESITVEPGSVYAFGELTKAAKPFRVLAITEGGTDLTRKIQCMEYYPEVYTSDDGSVPVIDYKSEVGSDIEDIGLVSDVYGANGIMYSRIAVRWQLPRDGKITNVVVNYRNAKSDTWKYMGNFPASPNSTEISDVLLGATYEVKVQAINDLGQLTTGVTKEIVIPKMQAPGDVQNLHVISRYNLTADKTVYYDLQVMFEPPANPGNFDSAEVWYKLKSKNGQAVTGQDWQYAGSSNSQVIIKALGPGEEYEIKAVAVDRFGNRSDTAQVVDVVVKAMDEVPDMPKNFTVSFKDHATASWNDVLNADVDYYELRTDNDPGKDTTALLAKVKGTSANLPLTKRSDTVYLYARSTLGKYSTPATYSYNLPQLEAPTFEVKDQLGGFSLYFGAKPPQAYVIRCHVIGDDRTDDLETTSSMLTYSNKAGVYRVRCEYVDVFGSSLVAEKSVTIKDRVDKSLLDAEALGLKAMDESIQAMSSEVGTMKTSVNGFASKLVQLDKGITQKVTDLNQNLSGQITTLANGIDLQVTQAIGNLSGMDIVSRINLSPEGTRIDGKLLHVTGQALFDNNIITEGMLQANSVSADKIQALSISSDKLQADSVTADKLKVNSLDAITATIGTLRTKTSGARVEISDNLIQVFDDNNVLRVRLGLWDD</sequence>
<keyword evidence="1" id="KW-1133">Transmembrane helix</keyword>
<feature type="transmembrane region" description="Helical" evidence="1">
    <location>
        <begin position="70"/>
        <end position="91"/>
    </location>
</feature>
<dbReference type="InterPro" id="IPR036116">
    <property type="entry name" value="FN3_sf"/>
</dbReference>
<dbReference type="PANTHER" id="PTHR36251">
    <property type="entry name" value="FELS-1 PROPHAGE HOST SPECIFICITY PROTEIN-RELATED"/>
    <property type="match status" value="1"/>
</dbReference>
<evidence type="ECO:0000259" key="2">
    <source>
        <dbReference type="PROSITE" id="PS50853"/>
    </source>
</evidence>
<organism evidence="3">
    <name type="scientific">Myoviridae sp. ctHfT6</name>
    <dbReference type="NCBI Taxonomy" id="2825077"/>
    <lineage>
        <taxon>Viruses</taxon>
        <taxon>Duplodnaviria</taxon>
        <taxon>Heunggongvirae</taxon>
        <taxon>Uroviricota</taxon>
        <taxon>Caudoviricetes</taxon>
    </lineage>
</organism>
<dbReference type="Pfam" id="PF13550">
    <property type="entry name" value="Phage-tail_3"/>
    <property type="match status" value="1"/>
</dbReference>
<protein>
    <submittedName>
        <fullName evidence="3">Tail protein</fullName>
    </submittedName>
</protein>
<dbReference type="PROSITE" id="PS50853">
    <property type="entry name" value="FN3"/>
    <property type="match status" value="1"/>
</dbReference>
<dbReference type="InterPro" id="IPR055385">
    <property type="entry name" value="GpJ_HDII-ins2"/>
</dbReference>
<proteinExistence type="predicted"/>
<dbReference type="PANTHER" id="PTHR36251:SF2">
    <property type="entry name" value="GIFSY-2 PROPHAGE HOST SPECIFICITY PROTEIN J, PHAGE LAMBDA"/>
    <property type="match status" value="1"/>
</dbReference>
<keyword evidence="1" id="KW-0472">Membrane</keyword>
<reference evidence="3" key="1">
    <citation type="journal article" date="2021" name="Proc. Natl. Acad. Sci. U.S.A.">
        <title>A Catalog of Tens of Thousands of Viruses from Human Metagenomes Reveals Hidden Associations with Chronic Diseases.</title>
        <authorList>
            <person name="Tisza M.J."/>
            <person name="Buck C.B."/>
        </authorList>
    </citation>
    <scope>NUCLEOTIDE SEQUENCE</scope>
    <source>
        <strain evidence="3">CtHfT6</strain>
    </source>
</reference>
<dbReference type="InterPro" id="IPR003961">
    <property type="entry name" value="FN3_dom"/>
</dbReference>
<accession>A0A8S5PTC7</accession>
<feature type="domain" description="Fibronectin type-III" evidence="2">
    <location>
        <begin position="780"/>
        <end position="875"/>
    </location>
</feature>
<dbReference type="CDD" id="cd00063">
    <property type="entry name" value="FN3"/>
    <property type="match status" value="1"/>
</dbReference>
<dbReference type="SUPFAM" id="SSF49265">
    <property type="entry name" value="Fibronectin type III"/>
    <property type="match status" value="1"/>
</dbReference>
<evidence type="ECO:0000313" key="3">
    <source>
        <dbReference type="EMBL" id="DAE09771.1"/>
    </source>
</evidence>
<dbReference type="EMBL" id="BK015493">
    <property type="protein sequence ID" value="DAE09771.1"/>
    <property type="molecule type" value="Genomic_DNA"/>
</dbReference>
<dbReference type="Gene3D" id="2.60.40.10">
    <property type="entry name" value="Immunoglobulins"/>
    <property type="match status" value="1"/>
</dbReference>
<dbReference type="InterPro" id="IPR053171">
    <property type="entry name" value="Viral_Tip_Attach_Protein"/>
</dbReference>
<dbReference type="InterPro" id="IPR013783">
    <property type="entry name" value="Ig-like_fold"/>
</dbReference>
<dbReference type="Pfam" id="PF00041">
    <property type="entry name" value="fn3"/>
    <property type="match status" value="1"/>
</dbReference>
<dbReference type="NCBIfam" id="NF040662">
    <property type="entry name" value="attach_TipJ_rel"/>
    <property type="match status" value="1"/>
</dbReference>
<name>A0A8S5PTC7_9CAUD</name>